<evidence type="ECO:0000313" key="1">
    <source>
        <dbReference type="EMBL" id="MCJ0824483.1"/>
    </source>
</evidence>
<dbReference type="RefSeq" id="WP_243318251.1">
    <property type="nucleotide sequence ID" value="NZ_JALGCL010000001.1"/>
</dbReference>
<gene>
    <name evidence="1" type="ORF">MQC88_00670</name>
</gene>
<name>A0ABT0A0K3_9GAMM</name>
<reference evidence="1 2" key="1">
    <citation type="submission" date="2022-03" db="EMBL/GenBank/DDBJ databases">
        <title>Luteimonas soily sp. nov., a novel bacterium isolated from the soil.</title>
        <authorList>
            <person name="Zhang X."/>
        </authorList>
    </citation>
    <scope>NUCLEOTIDE SEQUENCE [LARGE SCALE GENOMIC DNA]</scope>
    <source>
        <strain evidence="1 2">50</strain>
    </source>
</reference>
<evidence type="ECO:0000313" key="2">
    <source>
        <dbReference type="Proteomes" id="UP001165423"/>
    </source>
</evidence>
<proteinExistence type="predicted"/>
<dbReference type="Proteomes" id="UP001165423">
    <property type="component" value="Unassembled WGS sequence"/>
</dbReference>
<protein>
    <recommendedName>
        <fullName evidence="3">Zinc ribbon domain-containing protein</fullName>
    </recommendedName>
</protein>
<keyword evidence="2" id="KW-1185">Reference proteome</keyword>
<evidence type="ECO:0008006" key="3">
    <source>
        <dbReference type="Google" id="ProtNLM"/>
    </source>
</evidence>
<sequence>MSSARAGTAGSTRVCPHCKTTILDSAAVCPSCKHHLRFEPSSARTLESSSALRVEGTIRHPPDGEPWEYSVVLTIRNDRGEEVARQVVGVGALRGNEQRTFTLDVEMFTPAGVKLPGGGIRH</sequence>
<dbReference type="EMBL" id="JALGCL010000001">
    <property type="protein sequence ID" value="MCJ0824483.1"/>
    <property type="molecule type" value="Genomic_DNA"/>
</dbReference>
<comment type="caution">
    <text evidence="1">The sequence shown here is derived from an EMBL/GenBank/DDBJ whole genome shotgun (WGS) entry which is preliminary data.</text>
</comment>
<organism evidence="1 2">
    <name type="scientific">Cognatiluteimonas sedimenti</name>
    <dbReference type="NCBI Taxonomy" id="2927791"/>
    <lineage>
        <taxon>Bacteria</taxon>
        <taxon>Pseudomonadati</taxon>
        <taxon>Pseudomonadota</taxon>
        <taxon>Gammaproteobacteria</taxon>
        <taxon>Lysobacterales</taxon>
        <taxon>Lysobacteraceae</taxon>
        <taxon>Cognatiluteimonas</taxon>
    </lineage>
</organism>
<accession>A0ABT0A0K3</accession>